<dbReference type="EMBL" id="BPQB01000031">
    <property type="protein sequence ID" value="GJE93261.1"/>
    <property type="molecule type" value="Genomic_DNA"/>
</dbReference>
<dbReference type="Proteomes" id="UP000703269">
    <property type="component" value="Unassembled WGS sequence"/>
</dbReference>
<gene>
    <name evidence="6" type="ORF">PsYK624_094200</name>
</gene>
<comment type="caution">
    <text evidence="6">The sequence shown here is derived from an EMBL/GenBank/DDBJ whole genome shotgun (WGS) entry which is preliminary data.</text>
</comment>
<dbReference type="AlphaFoldDB" id="A0A9P3GE59"/>
<evidence type="ECO:0000313" key="7">
    <source>
        <dbReference type="Proteomes" id="UP000703269"/>
    </source>
</evidence>
<keyword evidence="7" id="KW-1185">Reference proteome</keyword>
<dbReference type="PROSITE" id="PS50865">
    <property type="entry name" value="ZF_MYND_2"/>
    <property type="match status" value="1"/>
</dbReference>
<protein>
    <submittedName>
        <fullName evidence="6">Zinc finger MYND domain-containing protein</fullName>
    </submittedName>
</protein>
<evidence type="ECO:0000313" key="6">
    <source>
        <dbReference type="EMBL" id="GJE93261.1"/>
    </source>
</evidence>
<evidence type="ECO:0000256" key="4">
    <source>
        <dbReference type="PROSITE-ProRule" id="PRU00134"/>
    </source>
</evidence>
<sequence length="523" mass="59703">MADASPLLDEPTSHRPAIPVPDDIQQLLEDPSEWADLLVILHERADLHVARLIFLEILRETGRDDQVWAQLWETDFVAQVVDIVLDGYFCGYSKEDLTSSKAQDDAVMRHIEWLLEVLLKCVHRLTHEPSNPLPEHALRVIEWFEEDFTPLWERLWAIRTPFLDSVVACEASPDPRKTTFHGSLIQTMYFMDIMLEKAGKTTNHSTNSCMPHIMFLIWVLNEDKDNRDKALLAVTTLIHPDENYSKFYSEVATGTTSREKINAAILRDFKDETLVDRPLYSVIVTNFFLKPERGLRTPIETSSQRRIVWASLAAMRRQWCTGHSDIVYHGDIYVMLSAFLKITKIELDLLPYISEAQVHALLAHIGKCLVPFMEGEDSHSGPGHLTGLIAWCGRQLRRYRNADPVEAKLLAMRRLTHELWRESVEDIDKRRLVRAWPAWRHTVILWRALGAAVPLSADQDDQGAAAFAPLERCGWRGCLCSVHAPAHRLRVCKGCWLAAYCGARCQASAWAQGGHRHVCARRG</sequence>
<dbReference type="GO" id="GO:0008270">
    <property type="term" value="F:zinc ion binding"/>
    <property type="evidence" value="ECO:0007669"/>
    <property type="project" value="UniProtKB-KW"/>
</dbReference>
<dbReference type="SUPFAM" id="SSF144232">
    <property type="entry name" value="HIT/MYND zinc finger-like"/>
    <property type="match status" value="1"/>
</dbReference>
<evidence type="ECO:0000256" key="1">
    <source>
        <dbReference type="ARBA" id="ARBA00022723"/>
    </source>
</evidence>
<dbReference type="OrthoDB" id="2727672at2759"/>
<keyword evidence="3" id="KW-0862">Zinc</keyword>
<keyword evidence="1" id="KW-0479">Metal-binding</keyword>
<evidence type="ECO:0000256" key="2">
    <source>
        <dbReference type="ARBA" id="ARBA00022771"/>
    </source>
</evidence>
<feature type="domain" description="MYND-type" evidence="5">
    <location>
        <begin position="480"/>
        <end position="519"/>
    </location>
</feature>
<keyword evidence="2 4" id="KW-0863">Zinc-finger</keyword>
<reference evidence="6 7" key="1">
    <citation type="submission" date="2021-08" db="EMBL/GenBank/DDBJ databases">
        <title>Draft Genome Sequence of Phanerochaete sordida strain YK-624.</title>
        <authorList>
            <person name="Mori T."/>
            <person name="Dohra H."/>
            <person name="Suzuki T."/>
            <person name="Kawagishi H."/>
            <person name="Hirai H."/>
        </authorList>
    </citation>
    <scope>NUCLEOTIDE SEQUENCE [LARGE SCALE GENOMIC DNA]</scope>
    <source>
        <strain evidence="6 7">YK-624</strain>
    </source>
</reference>
<accession>A0A9P3GE59</accession>
<evidence type="ECO:0000256" key="3">
    <source>
        <dbReference type="ARBA" id="ARBA00022833"/>
    </source>
</evidence>
<evidence type="ECO:0000259" key="5">
    <source>
        <dbReference type="PROSITE" id="PS50865"/>
    </source>
</evidence>
<proteinExistence type="predicted"/>
<name>A0A9P3GE59_9APHY</name>
<dbReference type="InterPro" id="IPR002893">
    <property type="entry name" value="Znf_MYND"/>
</dbReference>
<organism evidence="6 7">
    <name type="scientific">Phanerochaete sordida</name>
    <dbReference type="NCBI Taxonomy" id="48140"/>
    <lineage>
        <taxon>Eukaryota</taxon>
        <taxon>Fungi</taxon>
        <taxon>Dikarya</taxon>
        <taxon>Basidiomycota</taxon>
        <taxon>Agaricomycotina</taxon>
        <taxon>Agaricomycetes</taxon>
        <taxon>Polyporales</taxon>
        <taxon>Phanerochaetaceae</taxon>
        <taxon>Phanerochaete</taxon>
    </lineage>
</organism>